<evidence type="ECO:0000313" key="2">
    <source>
        <dbReference type="EMBL" id="MBI6873935.1"/>
    </source>
</evidence>
<keyword evidence="3" id="KW-1185">Reference proteome</keyword>
<dbReference type="RefSeq" id="WP_211143354.1">
    <property type="nucleotide sequence ID" value="NZ_JAEEGB010000016.1"/>
</dbReference>
<evidence type="ECO:0000313" key="3">
    <source>
        <dbReference type="Proteomes" id="UP000622687"/>
    </source>
</evidence>
<dbReference type="Pfam" id="PF07728">
    <property type="entry name" value="AAA_5"/>
    <property type="match status" value="1"/>
</dbReference>
<feature type="domain" description="AAA+ ATPase" evidence="1">
    <location>
        <begin position="16"/>
        <end position="169"/>
    </location>
</feature>
<accession>A0A934HTA8</accession>
<dbReference type="SUPFAM" id="SSF52540">
    <property type="entry name" value="P-loop containing nucleoside triphosphate hydrolases"/>
    <property type="match status" value="1"/>
</dbReference>
<evidence type="ECO:0000259" key="1">
    <source>
        <dbReference type="SMART" id="SM00382"/>
    </source>
</evidence>
<comment type="caution">
    <text evidence="2">The sequence shown here is derived from an EMBL/GenBank/DDBJ whole genome shotgun (WGS) entry which is preliminary data.</text>
</comment>
<dbReference type="EMBL" id="JAEEGB010000016">
    <property type="protein sequence ID" value="MBI6873935.1"/>
    <property type="molecule type" value="Genomic_DNA"/>
</dbReference>
<sequence length="381" mass="44089">MNFTDAILTTDLVIKSGAVPLVIGESGIGKTALIKRLAQKEGYHCITIDANILKEGEIGGLPTVQEYTVEINGREVTRRKTVYAIHTKLLEIDEILKKEPSKNIILFIDEINRCEHSVQQELMNIILNREINGYLLPDNVKVIAAMNPSSKYDTFAESSYQVVDMDPAQEDRFVWIELDADVKEWLRWGLEKNNVSKEENIHQRIVEFIASFPEYLHTPYSQESIKATPRSWERISNAYRVYLRSEGKVPSKILYNVVKGNVGPSIAQDFYNYLENYTNPLITPEEIFSEEEIKEELVEKVNKESHSRLYLAAKNALAYLNNLDGREREIKLFSEFLQLYPVDLKMGIMKEIKWNYENSLYVEFLNEKSFVEGYFSVYDQI</sequence>
<reference evidence="2" key="1">
    <citation type="submission" date="2020-12" db="EMBL/GenBank/DDBJ databases">
        <title>Clostridium thailandense sp. nov., a novel acetogenic bacterium isolated from peat land soil in Thailand.</title>
        <authorList>
            <person name="Chaikitkaew S."/>
            <person name="Birkeland N.K."/>
        </authorList>
    </citation>
    <scope>NUCLEOTIDE SEQUENCE</scope>
    <source>
        <strain evidence="2">DSM 17425</strain>
    </source>
</reference>
<dbReference type="InterPro" id="IPR003593">
    <property type="entry name" value="AAA+_ATPase"/>
</dbReference>
<dbReference type="GO" id="GO:0016887">
    <property type="term" value="F:ATP hydrolysis activity"/>
    <property type="evidence" value="ECO:0007669"/>
    <property type="project" value="InterPro"/>
</dbReference>
<gene>
    <name evidence="2" type="ORF">I6U51_14710</name>
</gene>
<dbReference type="SMART" id="SM00382">
    <property type="entry name" value="AAA"/>
    <property type="match status" value="1"/>
</dbReference>
<dbReference type="CDD" id="cd00009">
    <property type="entry name" value="AAA"/>
    <property type="match status" value="1"/>
</dbReference>
<dbReference type="Gene3D" id="3.40.50.300">
    <property type="entry name" value="P-loop containing nucleotide triphosphate hydrolases"/>
    <property type="match status" value="1"/>
</dbReference>
<dbReference type="InterPro" id="IPR011704">
    <property type="entry name" value="ATPase_dyneun-rel_AAA"/>
</dbReference>
<dbReference type="InterPro" id="IPR027417">
    <property type="entry name" value="P-loop_NTPase"/>
</dbReference>
<dbReference type="AlphaFoldDB" id="A0A934HTA8"/>
<dbReference type="GO" id="GO:0005524">
    <property type="term" value="F:ATP binding"/>
    <property type="evidence" value="ECO:0007669"/>
    <property type="project" value="UniProtKB-KW"/>
</dbReference>
<keyword evidence="2" id="KW-0067">ATP-binding</keyword>
<name>A0A934HTA8_9CLOT</name>
<organism evidence="2 3">
    <name type="scientific">Clostridium aciditolerans</name>
    <dbReference type="NCBI Taxonomy" id="339861"/>
    <lineage>
        <taxon>Bacteria</taxon>
        <taxon>Bacillati</taxon>
        <taxon>Bacillota</taxon>
        <taxon>Clostridia</taxon>
        <taxon>Eubacteriales</taxon>
        <taxon>Clostridiaceae</taxon>
        <taxon>Clostridium</taxon>
    </lineage>
</organism>
<dbReference type="Proteomes" id="UP000622687">
    <property type="component" value="Unassembled WGS sequence"/>
</dbReference>
<protein>
    <submittedName>
        <fullName evidence="2">ATP-binding protein</fullName>
    </submittedName>
</protein>
<keyword evidence="2" id="KW-0547">Nucleotide-binding</keyword>
<proteinExistence type="predicted"/>